<reference evidence="2 3" key="1">
    <citation type="submission" date="2023-07" db="EMBL/GenBank/DDBJ databases">
        <title>Sequencing the genomes of 1000 actinobacteria strains.</title>
        <authorList>
            <person name="Klenk H.-P."/>
        </authorList>
    </citation>
    <scope>NUCLEOTIDE SEQUENCE [LARGE SCALE GENOMIC DNA]</scope>
    <source>
        <strain evidence="2 3">DSM 14785</strain>
    </source>
</reference>
<proteinExistence type="predicted"/>
<evidence type="ECO:0000313" key="2">
    <source>
        <dbReference type="EMBL" id="MDQ0426365.1"/>
    </source>
</evidence>
<name>A0ABU0GLY2_9CELL</name>
<dbReference type="RefSeq" id="WP_070319853.1">
    <property type="nucleotide sequence ID" value="NZ_JAUSVM010000001.1"/>
</dbReference>
<dbReference type="EMBL" id="JAUSVM010000001">
    <property type="protein sequence ID" value="MDQ0426365.1"/>
    <property type="molecule type" value="Genomic_DNA"/>
</dbReference>
<comment type="caution">
    <text evidence="2">The sequence shown here is derived from an EMBL/GenBank/DDBJ whole genome shotgun (WGS) entry which is preliminary data.</text>
</comment>
<accession>A0ABU0GLY2</accession>
<evidence type="ECO:0000256" key="1">
    <source>
        <dbReference type="SAM" id="Phobius"/>
    </source>
</evidence>
<keyword evidence="1" id="KW-0472">Membrane</keyword>
<dbReference type="Proteomes" id="UP001240250">
    <property type="component" value="Unassembled WGS sequence"/>
</dbReference>
<evidence type="ECO:0000313" key="3">
    <source>
        <dbReference type="Proteomes" id="UP001240250"/>
    </source>
</evidence>
<feature type="transmembrane region" description="Helical" evidence="1">
    <location>
        <begin position="352"/>
        <end position="369"/>
    </location>
</feature>
<feature type="transmembrane region" description="Helical" evidence="1">
    <location>
        <begin position="247"/>
        <end position="271"/>
    </location>
</feature>
<feature type="transmembrane region" description="Helical" evidence="1">
    <location>
        <begin position="314"/>
        <end position="332"/>
    </location>
</feature>
<sequence>MDTTATPGPDVDDRSVRSWAQHAEALGEPGLAADLLTTVDRADVGHLARLALLDGRPADALTLLARGGADVVPAHGPTSPEHVVAAAARAAQGDEGALVTLLHVGSRVADPQQRADFLRLLAAAAGPAGRHDLADDAWVTLVSEHGDRTPQGLGGWAAAHVARRDAARSTDAVRAVVGVARGLQEALPAAADDAGATTLAVRDLQRRGDRAGAALLAAAVARGGRTSPDLRALRDETALHRRRAPTVVPWILALLLLPLGVVGIALGIGVVEVLRRVWRRVPGVSLCDERGWDTVDGARLDDGRQTGAHSEVRPLPALAALVGFVAGIGVAFEVDARVRALVPGLGDGWAMLLWAVPLLGVPALSFVLVESARRALVRRRVAREGAADRAAQLRSAGACRCWDPVAAVGPFAAAYASEHLVAAPRCTSLPRGTAVRRCPLTDMPWLVTTTTGGRATLVLRGAPPLPAAAAPPPPGTAGYL</sequence>
<protein>
    <submittedName>
        <fullName evidence="2">Uncharacterized protein</fullName>
    </submittedName>
</protein>
<keyword evidence="1" id="KW-1133">Transmembrane helix</keyword>
<gene>
    <name evidence="2" type="ORF">JO380_002746</name>
</gene>
<keyword evidence="3" id="KW-1185">Reference proteome</keyword>
<keyword evidence="1" id="KW-0812">Transmembrane</keyword>
<organism evidence="2 3">
    <name type="scientific">Cellulomonas iranensis</name>
    <dbReference type="NCBI Taxonomy" id="76862"/>
    <lineage>
        <taxon>Bacteria</taxon>
        <taxon>Bacillati</taxon>
        <taxon>Actinomycetota</taxon>
        <taxon>Actinomycetes</taxon>
        <taxon>Micrococcales</taxon>
        <taxon>Cellulomonadaceae</taxon>
        <taxon>Cellulomonas</taxon>
    </lineage>
</organism>